<evidence type="ECO:0000259" key="3">
    <source>
        <dbReference type="PROSITE" id="PS50110"/>
    </source>
</evidence>
<sequence length="120" mass="13335">MGKRILVIDDDEDILEILNIVFQENGYETVISNTGEAAEHIRVIQPDIVLLDVRIVGSVKSGPEICREIKSQLETRHLPVMLVSGESDLAVLAKECGADAYIPKPFDIFDLLSHVKKHLS</sequence>
<dbReference type="RefSeq" id="WP_008506486.1">
    <property type="nucleotide sequence ID" value="NZ_RBKU01000001.1"/>
</dbReference>
<dbReference type="PANTHER" id="PTHR44591">
    <property type="entry name" value="STRESS RESPONSE REGULATOR PROTEIN 1"/>
    <property type="match status" value="1"/>
</dbReference>
<dbReference type="Pfam" id="PF00072">
    <property type="entry name" value="Response_reg"/>
    <property type="match status" value="1"/>
</dbReference>
<feature type="modified residue" description="4-aspartylphosphate" evidence="2">
    <location>
        <position position="52"/>
    </location>
</feature>
<proteinExistence type="predicted"/>
<dbReference type="OrthoDB" id="710898at2"/>
<keyword evidence="5" id="KW-1185">Reference proteome</keyword>
<dbReference type="InterPro" id="IPR011006">
    <property type="entry name" value="CheY-like_superfamily"/>
</dbReference>
<keyword evidence="1 2" id="KW-0597">Phosphoprotein</keyword>
<feature type="domain" description="Response regulatory" evidence="3">
    <location>
        <begin position="4"/>
        <end position="119"/>
    </location>
</feature>
<organism evidence="4 5">
    <name type="scientific">Mucilaginibacter gracilis</name>
    <dbReference type="NCBI Taxonomy" id="423350"/>
    <lineage>
        <taxon>Bacteria</taxon>
        <taxon>Pseudomonadati</taxon>
        <taxon>Bacteroidota</taxon>
        <taxon>Sphingobacteriia</taxon>
        <taxon>Sphingobacteriales</taxon>
        <taxon>Sphingobacteriaceae</taxon>
        <taxon>Mucilaginibacter</taxon>
    </lineage>
</organism>
<dbReference type="PANTHER" id="PTHR44591:SF3">
    <property type="entry name" value="RESPONSE REGULATORY DOMAIN-CONTAINING PROTEIN"/>
    <property type="match status" value="1"/>
</dbReference>
<dbReference type="PROSITE" id="PS50110">
    <property type="entry name" value="RESPONSE_REGULATORY"/>
    <property type="match status" value="1"/>
</dbReference>
<dbReference type="Gene3D" id="3.40.50.2300">
    <property type="match status" value="1"/>
</dbReference>
<dbReference type="Proteomes" id="UP000268007">
    <property type="component" value="Unassembled WGS sequence"/>
</dbReference>
<dbReference type="SUPFAM" id="SSF52172">
    <property type="entry name" value="CheY-like"/>
    <property type="match status" value="1"/>
</dbReference>
<gene>
    <name evidence="4" type="ORF">BDD43_0693</name>
</gene>
<dbReference type="GO" id="GO:0000160">
    <property type="term" value="P:phosphorelay signal transduction system"/>
    <property type="evidence" value="ECO:0007669"/>
    <property type="project" value="InterPro"/>
</dbReference>
<protein>
    <submittedName>
        <fullName evidence="4">Response regulator receiver domain-containing protein</fullName>
    </submittedName>
</protein>
<dbReference type="EMBL" id="RBKU01000001">
    <property type="protein sequence ID" value="RKR80571.1"/>
    <property type="molecule type" value="Genomic_DNA"/>
</dbReference>
<dbReference type="SMART" id="SM00448">
    <property type="entry name" value="REC"/>
    <property type="match status" value="1"/>
</dbReference>
<accession>A0A495IW46</accession>
<dbReference type="AlphaFoldDB" id="A0A495IW46"/>
<reference evidence="4 5" key="1">
    <citation type="submission" date="2018-10" db="EMBL/GenBank/DDBJ databases">
        <title>Genomic Encyclopedia of Archaeal and Bacterial Type Strains, Phase II (KMG-II): from individual species to whole genera.</title>
        <authorList>
            <person name="Goeker M."/>
        </authorList>
    </citation>
    <scope>NUCLEOTIDE SEQUENCE [LARGE SCALE GENOMIC DNA]</scope>
    <source>
        <strain evidence="4 5">DSM 18602</strain>
    </source>
</reference>
<evidence type="ECO:0000256" key="2">
    <source>
        <dbReference type="PROSITE-ProRule" id="PRU00169"/>
    </source>
</evidence>
<dbReference type="InterPro" id="IPR050595">
    <property type="entry name" value="Bact_response_regulator"/>
</dbReference>
<evidence type="ECO:0000313" key="4">
    <source>
        <dbReference type="EMBL" id="RKR80571.1"/>
    </source>
</evidence>
<dbReference type="InterPro" id="IPR001789">
    <property type="entry name" value="Sig_transdc_resp-reg_receiver"/>
</dbReference>
<comment type="caution">
    <text evidence="4">The sequence shown here is derived from an EMBL/GenBank/DDBJ whole genome shotgun (WGS) entry which is preliminary data.</text>
</comment>
<name>A0A495IW46_9SPHI</name>
<evidence type="ECO:0000256" key="1">
    <source>
        <dbReference type="ARBA" id="ARBA00022553"/>
    </source>
</evidence>
<evidence type="ECO:0000313" key="5">
    <source>
        <dbReference type="Proteomes" id="UP000268007"/>
    </source>
</evidence>